<comment type="pathway">
    <text evidence="4 5">Cofactor biosynthesis; NAD(+) biosynthesis; quinolinate from L-kynurenine: step 2/3.</text>
</comment>
<keyword evidence="1 4" id="KW-0662">Pyridine nucleotide biosynthesis</keyword>
<feature type="binding site" evidence="4">
    <location>
        <position position="156"/>
    </location>
    <ligand>
        <name>pyridoxal 5'-phosphate</name>
        <dbReference type="ChEBI" id="CHEBI:597326"/>
    </ligand>
</feature>
<evidence type="ECO:0000256" key="2">
    <source>
        <dbReference type="ARBA" id="ARBA00022801"/>
    </source>
</evidence>
<dbReference type="GO" id="GO:0005737">
    <property type="term" value="C:cytoplasm"/>
    <property type="evidence" value="ECO:0007669"/>
    <property type="project" value="UniProtKB-SubCell"/>
</dbReference>
<comment type="caution">
    <text evidence="7">The sequence shown here is derived from an EMBL/GenBank/DDBJ whole genome shotgun (WGS) entry which is preliminary data.</text>
</comment>
<evidence type="ECO:0000313" key="8">
    <source>
        <dbReference type="Proteomes" id="UP000308005"/>
    </source>
</evidence>
<dbReference type="UniPathway" id="UPA00334">
    <property type="reaction ID" value="UER00455"/>
</dbReference>
<organism evidence="7 8">
    <name type="scientific">Aureobasidium pullulans</name>
    <name type="common">Black yeast</name>
    <name type="synonym">Pullularia pullulans</name>
    <dbReference type="NCBI Taxonomy" id="5580"/>
    <lineage>
        <taxon>Eukaryota</taxon>
        <taxon>Fungi</taxon>
        <taxon>Dikarya</taxon>
        <taxon>Ascomycota</taxon>
        <taxon>Pezizomycotina</taxon>
        <taxon>Dothideomycetes</taxon>
        <taxon>Dothideomycetidae</taxon>
        <taxon>Dothideales</taxon>
        <taxon>Saccotheciaceae</taxon>
        <taxon>Aureobasidium</taxon>
    </lineage>
</organism>
<keyword evidence="4 5" id="KW-0963">Cytoplasm</keyword>
<feature type="compositionally biased region" description="Basic and acidic residues" evidence="6">
    <location>
        <begin position="505"/>
        <end position="516"/>
    </location>
</feature>
<keyword evidence="3 4" id="KW-0663">Pyridoxal phosphate</keyword>
<comment type="catalytic activity">
    <reaction evidence="4 5">
        <text>L-kynurenine + H2O = anthranilate + L-alanine + H(+)</text>
        <dbReference type="Rhea" id="RHEA:16813"/>
        <dbReference type="ChEBI" id="CHEBI:15377"/>
        <dbReference type="ChEBI" id="CHEBI:15378"/>
        <dbReference type="ChEBI" id="CHEBI:16567"/>
        <dbReference type="ChEBI" id="CHEBI:57959"/>
        <dbReference type="ChEBI" id="CHEBI:57972"/>
        <dbReference type="EC" id="3.7.1.3"/>
    </reaction>
</comment>
<dbReference type="InterPro" id="IPR010111">
    <property type="entry name" value="Kynureninase"/>
</dbReference>
<evidence type="ECO:0000313" key="7">
    <source>
        <dbReference type="EMBL" id="THZ07972.1"/>
    </source>
</evidence>
<dbReference type="Pfam" id="PF22580">
    <property type="entry name" value="KYNU_C"/>
    <property type="match status" value="1"/>
</dbReference>
<comment type="catalytic activity">
    <reaction evidence="5">
        <text>3-hydroxy-L-kynurenine + H2O = 3-hydroxyanthranilate + L-alanine + H(+)</text>
        <dbReference type="Rhea" id="RHEA:25143"/>
        <dbReference type="ChEBI" id="CHEBI:15377"/>
        <dbReference type="ChEBI" id="CHEBI:15378"/>
        <dbReference type="ChEBI" id="CHEBI:36559"/>
        <dbReference type="ChEBI" id="CHEBI:57972"/>
        <dbReference type="ChEBI" id="CHEBI:58125"/>
        <dbReference type="EC" id="3.7.1.3"/>
    </reaction>
</comment>
<dbReference type="PIRSF" id="PIRSF038800">
    <property type="entry name" value="KYNU"/>
    <property type="match status" value="1"/>
</dbReference>
<reference evidence="7 8" key="1">
    <citation type="submission" date="2018-10" db="EMBL/GenBank/DDBJ databases">
        <title>Fifty Aureobasidium pullulans genomes reveal a recombining polyextremotolerant generalist.</title>
        <authorList>
            <person name="Gostincar C."/>
            <person name="Turk M."/>
            <person name="Zajc J."/>
            <person name="Gunde-Cimerman N."/>
        </authorList>
    </citation>
    <scope>NUCLEOTIDE SEQUENCE [LARGE SCALE GENOMIC DNA]</scope>
    <source>
        <strain evidence="7 8">EXF-3863</strain>
    </source>
</reference>
<feature type="binding site" evidence="4">
    <location>
        <position position="273"/>
    </location>
    <ligand>
        <name>pyridoxal 5'-phosphate</name>
        <dbReference type="ChEBI" id="CHEBI:597326"/>
    </ligand>
</feature>
<dbReference type="Gene3D" id="3.90.1150.10">
    <property type="entry name" value="Aspartate Aminotransferase, domain 1"/>
    <property type="match status" value="1"/>
</dbReference>
<feature type="binding site" evidence="4">
    <location>
        <position position="335"/>
    </location>
    <ligand>
        <name>pyridoxal 5'-phosphate</name>
        <dbReference type="ChEBI" id="CHEBI:597326"/>
    </ligand>
</feature>
<keyword evidence="2 4" id="KW-0378">Hydrolase</keyword>
<evidence type="ECO:0000256" key="3">
    <source>
        <dbReference type="ARBA" id="ARBA00022898"/>
    </source>
</evidence>
<dbReference type="UniPathway" id="UPA00253">
    <property type="reaction ID" value="UER00329"/>
</dbReference>
<dbReference type="PANTHER" id="PTHR14084">
    <property type="entry name" value="KYNURENINASE"/>
    <property type="match status" value="1"/>
</dbReference>
<dbReference type="HAMAP" id="MF_01970">
    <property type="entry name" value="Kynureninase"/>
    <property type="match status" value="1"/>
</dbReference>
<comment type="pathway">
    <text evidence="4 5">Amino-acid degradation; L-kynurenine degradation; L-alanine and anthranilate from L-kynurenine: step 1/1.</text>
</comment>
<accession>A0A4S9SC44</accession>
<dbReference type="SUPFAM" id="SSF53383">
    <property type="entry name" value="PLP-dependent transferases"/>
    <property type="match status" value="1"/>
</dbReference>
<comment type="caution">
    <text evidence="4">Lacks conserved residue(s) required for the propagation of feature annotation.</text>
</comment>
<protein>
    <recommendedName>
        <fullName evidence="4 5">Kynureninase</fullName>
        <ecNumber evidence="4 5">3.7.1.3</ecNumber>
    </recommendedName>
    <alternativeName>
        <fullName evidence="4">Biosynthesis of nicotinic acid protein 5</fullName>
    </alternativeName>
    <alternativeName>
        <fullName evidence="4">L-kynurenine hydrolase</fullName>
    </alternativeName>
</protein>
<feature type="binding site" evidence="4">
    <location>
        <begin position="184"/>
        <end position="187"/>
    </location>
    <ligand>
        <name>pyridoxal 5'-phosphate</name>
        <dbReference type="ChEBI" id="CHEBI:597326"/>
    </ligand>
</feature>
<dbReference type="InterPro" id="IPR015424">
    <property type="entry name" value="PyrdxlP-dep_Trfase"/>
</dbReference>
<comment type="function">
    <text evidence="4 5">Catalyzes the cleavage of L-kynurenine (L-Kyn) and L-3-hydroxykynurenine (L-3OHKyn) into anthranilic acid (AA) and 3-hydroxyanthranilic acid (3-OHAA), respectively.</text>
</comment>
<dbReference type="InterPro" id="IPR015422">
    <property type="entry name" value="PyrdxlP-dep_Trfase_small"/>
</dbReference>
<dbReference type="GO" id="GO:0019805">
    <property type="term" value="P:quinolinate biosynthetic process"/>
    <property type="evidence" value="ECO:0007669"/>
    <property type="project" value="UniProtKB-UniRule"/>
</dbReference>
<dbReference type="PANTHER" id="PTHR14084:SF0">
    <property type="entry name" value="KYNURENINASE"/>
    <property type="match status" value="1"/>
</dbReference>
<name>A0A4S9SC44_AURPU</name>
<comment type="subcellular location">
    <subcellularLocation>
        <location evidence="4 5">Cytoplasm</location>
    </subcellularLocation>
</comment>
<evidence type="ECO:0000256" key="5">
    <source>
        <dbReference type="PIRNR" id="PIRNR038800"/>
    </source>
</evidence>
<dbReference type="EC" id="3.7.1.3" evidence="4 5"/>
<evidence type="ECO:0000256" key="1">
    <source>
        <dbReference type="ARBA" id="ARBA00022642"/>
    </source>
</evidence>
<comment type="similarity">
    <text evidence="4 5">Belongs to the kynureninase family.</text>
</comment>
<feature type="binding site" evidence="4">
    <location>
        <position position="270"/>
    </location>
    <ligand>
        <name>pyridoxal 5'-phosphate</name>
        <dbReference type="ChEBI" id="CHEBI:597326"/>
    </ligand>
</feature>
<dbReference type="GO" id="GO:0030429">
    <property type="term" value="F:kynureninase activity"/>
    <property type="evidence" value="ECO:0007669"/>
    <property type="project" value="UniProtKB-UniRule"/>
</dbReference>
<dbReference type="GO" id="GO:0043420">
    <property type="term" value="P:anthranilate metabolic process"/>
    <property type="evidence" value="ECO:0007669"/>
    <property type="project" value="UniProtKB-UniRule"/>
</dbReference>
<comment type="cofactor">
    <cofactor evidence="4 5">
        <name>pyridoxal 5'-phosphate</name>
        <dbReference type="ChEBI" id="CHEBI:597326"/>
    </cofactor>
</comment>
<dbReference type="GO" id="GO:0097053">
    <property type="term" value="P:L-kynurenine catabolic process"/>
    <property type="evidence" value="ECO:0007669"/>
    <property type="project" value="UniProtKB-UniRule"/>
</dbReference>
<feature type="modified residue" description="N6-(pyridoxal phosphate)lysine" evidence="4">
    <location>
        <position position="296"/>
    </location>
</feature>
<dbReference type="GO" id="GO:0019441">
    <property type="term" value="P:L-tryptophan catabolic process to kynurenine"/>
    <property type="evidence" value="ECO:0007669"/>
    <property type="project" value="TreeGrafter"/>
</dbReference>
<feature type="binding site" evidence="4">
    <location>
        <position position="295"/>
    </location>
    <ligand>
        <name>pyridoxal 5'-phosphate</name>
        <dbReference type="ChEBI" id="CHEBI:597326"/>
    </ligand>
</feature>
<dbReference type="NCBIfam" id="TIGR01814">
    <property type="entry name" value="kynureninase"/>
    <property type="match status" value="1"/>
</dbReference>
<evidence type="ECO:0000256" key="4">
    <source>
        <dbReference type="HAMAP-Rule" id="MF_03017"/>
    </source>
</evidence>
<evidence type="ECO:0000256" key="6">
    <source>
        <dbReference type="SAM" id="MobiDB-lite"/>
    </source>
</evidence>
<comment type="subunit">
    <text evidence="4 5">Homodimer.</text>
</comment>
<gene>
    <name evidence="4" type="primary">BNA5</name>
    <name evidence="7" type="ORF">D6C91_10184</name>
</gene>
<dbReference type="AlphaFoldDB" id="A0A4S9SC44"/>
<feature type="binding site" evidence="4">
    <location>
        <position position="363"/>
    </location>
    <ligand>
        <name>pyridoxal 5'-phosphate</name>
        <dbReference type="ChEBI" id="CHEBI:597326"/>
    </ligand>
</feature>
<dbReference type="FunFam" id="3.40.640.10:FF:000031">
    <property type="entry name" value="Kynureninase"/>
    <property type="match status" value="1"/>
</dbReference>
<dbReference type="Proteomes" id="UP000308005">
    <property type="component" value="Unassembled WGS sequence"/>
</dbReference>
<sequence>MTTTTLRKLRLTPIPTNVQRHARVISNMANQETAELFSESYAKSQDEQDPLSSFRSQFIIPTISDLHAKTLRPSSQENSQQCTYLCGNSLGLQPRLTAQYQQNYLQTWATKGVFGHFTEIEDSKLPPWLHVDDDVIGDMCEIVGAKKNEVAVMQTLTANLHLAMASFYRPNEQRWKIIIEGKAFPSDHYAVESQLLHHNQDPATSMILLEPEDPQNPILSTQQILNTIDKHADTTALLLLPGIQFYTGQFFDIPTITAHAQKKGIVVGWDLAHAAGNLPLKLHEWNVDFAAWCSYKYLNCGPGSIGGLFVHERHSQVSPSSDSSKPQYLPRLSGWWGSDKSSRFAMENNFTPIAGAGGWQLSNPSVADMTALRASLDVFNKTSLSALRQKSVKLTGYLEKLLLATKQEKEFKDTFTIITPSDAEARGAQLSIRLAPGLLDHVMHVLEQKGVVVDERRPDVIRVAPAPLYNSWQDVLRFMVVFKDACKEAANKKDGEAESSVMVEGGKEDKGWSEVK</sequence>
<feature type="region of interest" description="Disordered" evidence="6">
    <location>
        <begin position="490"/>
        <end position="516"/>
    </location>
</feature>
<proteinExistence type="inferred from homology"/>
<dbReference type="InterPro" id="IPR015421">
    <property type="entry name" value="PyrdxlP-dep_Trfase_major"/>
</dbReference>
<dbReference type="Gene3D" id="3.40.640.10">
    <property type="entry name" value="Type I PLP-dependent aspartate aminotransferase-like (Major domain)"/>
    <property type="match status" value="1"/>
</dbReference>
<dbReference type="GO" id="GO:0034354">
    <property type="term" value="P:'de novo' NAD+ biosynthetic process from L-tryptophan"/>
    <property type="evidence" value="ECO:0007669"/>
    <property type="project" value="UniProtKB-UniRule"/>
</dbReference>
<dbReference type="EMBL" id="QZBM01001015">
    <property type="protein sequence ID" value="THZ07972.1"/>
    <property type="molecule type" value="Genomic_DNA"/>
</dbReference>
<dbReference type="GO" id="GO:0030170">
    <property type="term" value="F:pyridoxal phosphate binding"/>
    <property type="evidence" value="ECO:0007669"/>
    <property type="project" value="UniProtKB-UniRule"/>
</dbReference>
<feature type="binding site" evidence="4">
    <location>
        <position position="157"/>
    </location>
    <ligand>
        <name>pyridoxal 5'-phosphate</name>
        <dbReference type="ChEBI" id="CHEBI:597326"/>
    </ligand>
</feature>